<dbReference type="SUPFAM" id="SSF144010">
    <property type="entry name" value="CofE-like"/>
    <property type="match status" value="1"/>
</dbReference>
<protein>
    <recommendedName>
        <fullName evidence="3">Coenzyme F420:L-glutamate ligase-like domain-containing protein</fullName>
    </recommendedName>
</protein>
<name>A0A1G2QPP1_9BACT</name>
<evidence type="ECO:0008006" key="3">
    <source>
        <dbReference type="Google" id="ProtNLM"/>
    </source>
</evidence>
<proteinExistence type="predicted"/>
<dbReference type="Gene3D" id="3.30.1330.100">
    <property type="entry name" value="CofE-like"/>
    <property type="match status" value="1"/>
</dbReference>
<reference evidence="1 2" key="1">
    <citation type="journal article" date="2016" name="Nat. Commun.">
        <title>Thousands of microbial genomes shed light on interconnected biogeochemical processes in an aquifer system.</title>
        <authorList>
            <person name="Anantharaman K."/>
            <person name="Brown C.T."/>
            <person name="Hug L.A."/>
            <person name="Sharon I."/>
            <person name="Castelle C.J."/>
            <person name="Probst A.J."/>
            <person name="Thomas B.C."/>
            <person name="Singh A."/>
            <person name="Wilkins M.J."/>
            <person name="Karaoz U."/>
            <person name="Brodie E.L."/>
            <person name="Williams K.H."/>
            <person name="Hubbard S.S."/>
            <person name="Banfield J.F."/>
        </authorList>
    </citation>
    <scope>NUCLEOTIDE SEQUENCE [LARGE SCALE GENOMIC DNA]</scope>
</reference>
<dbReference type="AlphaFoldDB" id="A0A1G2QPP1"/>
<accession>A0A1G2QPP1</accession>
<evidence type="ECO:0000313" key="2">
    <source>
        <dbReference type="Proteomes" id="UP000179245"/>
    </source>
</evidence>
<dbReference type="Proteomes" id="UP000179245">
    <property type="component" value="Unassembled WGS sequence"/>
</dbReference>
<gene>
    <name evidence="1" type="ORF">A2117_00080</name>
</gene>
<dbReference type="EMBL" id="MHTO01000025">
    <property type="protein sequence ID" value="OHA61952.1"/>
    <property type="molecule type" value="Genomic_DNA"/>
</dbReference>
<evidence type="ECO:0000313" key="1">
    <source>
        <dbReference type="EMBL" id="OHA61952.1"/>
    </source>
</evidence>
<comment type="caution">
    <text evidence="1">The sequence shown here is derived from an EMBL/GenBank/DDBJ whole genome shotgun (WGS) entry which is preliminary data.</text>
</comment>
<sequence length="238" mass="26000">MKGITAALGKGTGITKFVRPISFKVNENSKPSDIADSLLTSNILGEGDIVVIPSKVIAILEKRFVYGLTMENYRQCINNLNFARANLTTPDSDPISEKDVIGLDKLDPEKKIGLRYPKNPNLSCYEIAKRVKDASGLKIDVVVSDSDAGGAKGVKLIGCPTILVTPIGATKGLRLFYCMRVAVAAEAIWNNVENTPIVLAQLYHSVYKTREGVGEFRYDGFLNAHKEPDIISRLQDNS</sequence>
<organism evidence="1 2">
    <name type="scientific">Candidatus Wildermuthbacteria bacterium GWA2_46_15</name>
    <dbReference type="NCBI Taxonomy" id="1802443"/>
    <lineage>
        <taxon>Bacteria</taxon>
        <taxon>Candidatus Wildermuthiibacteriota</taxon>
    </lineage>
</organism>
<dbReference type="STRING" id="1802443.A2117_00080"/>